<evidence type="ECO:0000259" key="6">
    <source>
        <dbReference type="Pfam" id="PF04130"/>
    </source>
</evidence>
<dbReference type="GO" id="GO:0005874">
    <property type="term" value="C:microtubule"/>
    <property type="evidence" value="ECO:0007669"/>
    <property type="project" value="UniProtKB-KW"/>
</dbReference>
<dbReference type="GO" id="GO:0000278">
    <property type="term" value="P:mitotic cell cycle"/>
    <property type="evidence" value="ECO:0007669"/>
    <property type="project" value="TreeGrafter"/>
</dbReference>
<dbReference type="PANTHER" id="PTHR19302:SF33">
    <property type="entry name" value="GAMMA-TUBULIN COMPLEX COMPONENT 5"/>
    <property type="match status" value="1"/>
</dbReference>
<gene>
    <name evidence="8" type="ORF">FCM35_KLT02641</name>
</gene>
<evidence type="ECO:0000313" key="9">
    <source>
        <dbReference type="Proteomes" id="UP000623129"/>
    </source>
</evidence>
<dbReference type="GO" id="GO:0051321">
    <property type="term" value="P:meiotic cell cycle"/>
    <property type="evidence" value="ECO:0007669"/>
    <property type="project" value="TreeGrafter"/>
</dbReference>
<sequence length="934" mass="105314">MTYPVVQEVHKFEVGNSFITKLNLSISNGLPNSTPLSSLKTDEDDMVKGIVQMLQGFPSYLFYWDEELLCFHAKQGIYASHLSQTTLKRLLNPFLLASTCLKRVEIFIEKVEYIGQRYPTLCAFANSVNSWLKRLRDSALKEEELLFKPDNGKTTTLLGLINSLSSLCAGAEHLCQIVYEAVPGVFFYSDTTTINMLSSEVVVHILNHLFSKLSDVCLVQGGEGDLYQMLLFLFVGTLLPYLRGLDSWLYDGILDDPFEEMFFYGNSSVSIDQPSFWETSYLLRSKPRSAISQVGSALSDTTCPQFLATMSKAIMSAGKSLQLVHHARDENFVTSCISKTGIPCDSQDKKSKSARAMGILTLTEVFLISLVGLSNDRDHIFENLVKYSNDNPSIKMDNKEGNNKAWLNFLSDAIEGRNKNCSVGSGLDSFIACNPAVTVCGEMLQKNKVSWGELNISGSFHLPPLNDNILRKAVFGGTHLVDIGSIEGTDYRFGFPFGEIERHNIEDDKRAVESLCPFPTILPSFPEDKPLSEILPFQKDSTLSSRVLKFIQSMKLKESLDPAIIIQECLSLYIKRQVDHVGKSILHKLMGEWRLMDELFILRSIFLLGSGDLLQQFLVVIFNKLDKGYSWDDDFELNSILQESIRNSADRTLLSAPDSLAVSVSKEDVTAEIKKESTQPNFGSHNLGIDSLDKLCFSYKVSWPLDLIANVEALKKYNQVMGFLLKVKRAKFLLDKTRKWRWKDRSSPQNYKKHLLIEQKLLHFVDSFHQYVMERVYHSAWTELCSGMELAGSLDEVIEVHETYLSSIQRQCFVSSDKLWALIASRVKTILGLALEFYNLKQSLRTGGTSAAIKARCEAEINRIEKQFDDCVAFLLRILSFKLNVGHFPHLADLVTRINHNYFYMSDSGNLLTVPRFQSSGNFGKAPAFRPSPA</sequence>
<dbReference type="GO" id="GO:0000922">
    <property type="term" value="C:spindle pole"/>
    <property type="evidence" value="ECO:0007669"/>
    <property type="project" value="InterPro"/>
</dbReference>
<reference evidence="8" key="1">
    <citation type="submission" date="2020-01" db="EMBL/GenBank/DDBJ databases">
        <title>Genome sequence of Kobresia littledalei, the first chromosome-level genome in the family Cyperaceae.</title>
        <authorList>
            <person name="Qu G."/>
        </authorList>
    </citation>
    <scope>NUCLEOTIDE SEQUENCE</scope>
    <source>
        <strain evidence="8">C.B.Clarke</strain>
        <tissue evidence="8">Leaf</tissue>
    </source>
</reference>
<dbReference type="InterPro" id="IPR041470">
    <property type="entry name" value="GCP_N"/>
</dbReference>
<keyword evidence="9" id="KW-1185">Reference proteome</keyword>
<dbReference type="GO" id="GO:0031122">
    <property type="term" value="P:cytoplasmic microtubule organization"/>
    <property type="evidence" value="ECO:0007669"/>
    <property type="project" value="TreeGrafter"/>
</dbReference>
<comment type="function">
    <text evidence="5">Component of the gamma-tubulin ring complex (gTuRC) which mediates microtubule nucleation.</text>
</comment>
<keyword evidence="3 5" id="KW-0493">Microtubule</keyword>
<dbReference type="EMBL" id="SWLB01000011">
    <property type="protein sequence ID" value="KAF3333064.1"/>
    <property type="molecule type" value="Genomic_DNA"/>
</dbReference>
<evidence type="ECO:0000313" key="8">
    <source>
        <dbReference type="EMBL" id="KAF3333064.1"/>
    </source>
</evidence>
<dbReference type="InterPro" id="IPR042241">
    <property type="entry name" value="GCP_C_sf"/>
</dbReference>
<dbReference type="Pfam" id="PF17681">
    <property type="entry name" value="GCP_N_terminal"/>
    <property type="match status" value="1"/>
</dbReference>
<dbReference type="GO" id="GO:0051225">
    <property type="term" value="P:spindle assembly"/>
    <property type="evidence" value="ECO:0007669"/>
    <property type="project" value="TreeGrafter"/>
</dbReference>
<dbReference type="GO" id="GO:0043015">
    <property type="term" value="F:gamma-tubulin binding"/>
    <property type="evidence" value="ECO:0007669"/>
    <property type="project" value="InterPro"/>
</dbReference>
<comment type="similarity">
    <text evidence="1 5">Belongs to the TUBGCP family.</text>
</comment>
<dbReference type="GO" id="GO:0007020">
    <property type="term" value="P:microtubule nucleation"/>
    <property type="evidence" value="ECO:0007669"/>
    <property type="project" value="InterPro"/>
</dbReference>
<name>A0A833RCK7_9POAL</name>
<evidence type="ECO:0000256" key="3">
    <source>
        <dbReference type="ARBA" id="ARBA00022701"/>
    </source>
</evidence>
<dbReference type="InterPro" id="IPR007259">
    <property type="entry name" value="GCP"/>
</dbReference>
<dbReference type="Proteomes" id="UP000623129">
    <property type="component" value="Unassembled WGS sequence"/>
</dbReference>
<organism evidence="8 9">
    <name type="scientific">Carex littledalei</name>
    <dbReference type="NCBI Taxonomy" id="544730"/>
    <lineage>
        <taxon>Eukaryota</taxon>
        <taxon>Viridiplantae</taxon>
        <taxon>Streptophyta</taxon>
        <taxon>Embryophyta</taxon>
        <taxon>Tracheophyta</taxon>
        <taxon>Spermatophyta</taxon>
        <taxon>Magnoliopsida</taxon>
        <taxon>Liliopsida</taxon>
        <taxon>Poales</taxon>
        <taxon>Cyperaceae</taxon>
        <taxon>Cyperoideae</taxon>
        <taxon>Cariceae</taxon>
        <taxon>Carex</taxon>
        <taxon>Carex subgen. Euthyceras</taxon>
    </lineage>
</organism>
<dbReference type="GO" id="GO:0000930">
    <property type="term" value="C:gamma-tubulin complex"/>
    <property type="evidence" value="ECO:0007669"/>
    <property type="project" value="TreeGrafter"/>
</dbReference>
<dbReference type="InterPro" id="IPR040457">
    <property type="entry name" value="GCP_C"/>
</dbReference>
<dbReference type="AlphaFoldDB" id="A0A833RCK7"/>
<comment type="caution">
    <text evidence="8">The sequence shown here is derived from an EMBL/GenBank/DDBJ whole genome shotgun (WGS) entry which is preliminary data.</text>
</comment>
<evidence type="ECO:0000256" key="4">
    <source>
        <dbReference type="ARBA" id="ARBA00023212"/>
    </source>
</evidence>
<keyword evidence="4 5" id="KW-0206">Cytoskeleton</keyword>
<feature type="domain" description="Gamma tubulin complex component protein N-terminal" evidence="7">
    <location>
        <begin position="50"/>
        <end position="336"/>
    </location>
</feature>
<feature type="domain" description="Gamma tubulin complex component C-terminal" evidence="6">
    <location>
        <begin position="595"/>
        <end position="904"/>
    </location>
</feature>
<proteinExistence type="inferred from homology"/>
<evidence type="ECO:0000256" key="5">
    <source>
        <dbReference type="RuleBase" id="RU363050"/>
    </source>
</evidence>
<keyword evidence="2 5" id="KW-0963">Cytoplasm</keyword>
<dbReference type="OrthoDB" id="66546at2759"/>
<protein>
    <recommendedName>
        <fullName evidence="5">Gamma-tubulin complex component</fullName>
    </recommendedName>
</protein>
<comment type="subcellular location">
    <subcellularLocation>
        <location evidence="5">Cytoplasm</location>
        <location evidence="5">Cytoskeleton</location>
        <location evidence="5">Microtubule organizing center</location>
    </subcellularLocation>
</comment>
<accession>A0A833RCK7</accession>
<evidence type="ECO:0000256" key="1">
    <source>
        <dbReference type="ARBA" id="ARBA00010337"/>
    </source>
</evidence>
<dbReference type="GO" id="GO:0051011">
    <property type="term" value="F:microtubule minus-end binding"/>
    <property type="evidence" value="ECO:0007669"/>
    <property type="project" value="TreeGrafter"/>
</dbReference>
<dbReference type="PANTHER" id="PTHR19302">
    <property type="entry name" value="GAMMA TUBULIN COMPLEX PROTEIN"/>
    <property type="match status" value="1"/>
</dbReference>
<dbReference type="Gene3D" id="1.20.120.1900">
    <property type="entry name" value="Gamma-tubulin complex, C-terminal domain"/>
    <property type="match status" value="1"/>
</dbReference>
<evidence type="ECO:0000256" key="2">
    <source>
        <dbReference type="ARBA" id="ARBA00022490"/>
    </source>
</evidence>
<dbReference type="Pfam" id="PF04130">
    <property type="entry name" value="GCP_C_terminal"/>
    <property type="match status" value="1"/>
</dbReference>
<evidence type="ECO:0000259" key="7">
    <source>
        <dbReference type="Pfam" id="PF17681"/>
    </source>
</evidence>